<dbReference type="GO" id="GO:0043034">
    <property type="term" value="C:costamere"/>
    <property type="evidence" value="ECO:0007669"/>
    <property type="project" value="TreeGrafter"/>
</dbReference>
<feature type="region of interest" description="Disordered" evidence="3">
    <location>
        <begin position="519"/>
        <end position="550"/>
    </location>
</feature>
<comment type="subcellular location">
    <subcellularLocation>
        <location evidence="1">Nucleus</location>
    </subcellularLocation>
</comment>
<evidence type="ECO:0008006" key="6">
    <source>
        <dbReference type="Google" id="ProtNLM"/>
    </source>
</evidence>
<feature type="region of interest" description="Disordered" evidence="3">
    <location>
        <begin position="1076"/>
        <end position="1112"/>
    </location>
</feature>
<protein>
    <recommendedName>
        <fullName evidence="6">Periaxin</fullName>
    </recommendedName>
</protein>
<dbReference type="GeneTree" id="ENSGT00940000160366"/>
<feature type="compositionally biased region" description="Basic and acidic residues" evidence="3">
    <location>
        <begin position="9"/>
        <end position="21"/>
    </location>
</feature>
<dbReference type="PANTHER" id="PTHR23348">
    <property type="entry name" value="PERIAXIN/AHNAK"/>
    <property type="match status" value="1"/>
</dbReference>
<keyword evidence="2" id="KW-0539">Nucleus</keyword>
<evidence type="ECO:0000256" key="1">
    <source>
        <dbReference type="ARBA" id="ARBA00004123"/>
    </source>
</evidence>
<evidence type="ECO:0000256" key="3">
    <source>
        <dbReference type="SAM" id="MobiDB-lite"/>
    </source>
</evidence>
<dbReference type="Proteomes" id="UP000694392">
    <property type="component" value="Unplaced"/>
</dbReference>
<keyword evidence="5" id="KW-1185">Reference proteome</keyword>
<feature type="compositionally biased region" description="Basic and acidic residues" evidence="3">
    <location>
        <begin position="1095"/>
        <end position="1106"/>
    </location>
</feature>
<organism evidence="4 5">
    <name type="scientific">Sphenodon punctatus</name>
    <name type="common">Tuatara</name>
    <name type="synonym">Hatteria punctata</name>
    <dbReference type="NCBI Taxonomy" id="8508"/>
    <lineage>
        <taxon>Eukaryota</taxon>
        <taxon>Metazoa</taxon>
        <taxon>Chordata</taxon>
        <taxon>Craniata</taxon>
        <taxon>Vertebrata</taxon>
        <taxon>Euteleostomi</taxon>
        <taxon>Lepidosauria</taxon>
        <taxon>Sphenodontia</taxon>
        <taxon>Sphenodontidae</taxon>
        <taxon>Sphenodon</taxon>
    </lineage>
</organism>
<dbReference type="GO" id="GO:0043484">
    <property type="term" value="P:regulation of RNA splicing"/>
    <property type="evidence" value="ECO:0007669"/>
    <property type="project" value="TreeGrafter"/>
</dbReference>
<feature type="compositionally biased region" description="Basic and acidic residues" evidence="3">
    <location>
        <begin position="1195"/>
        <end position="1207"/>
    </location>
</feature>
<feature type="compositionally biased region" description="Basic and acidic residues" evidence="3">
    <location>
        <begin position="531"/>
        <end position="542"/>
    </location>
</feature>
<evidence type="ECO:0000313" key="5">
    <source>
        <dbReference type="Proteomes" id="UP000694392"/>
    </source>
</evidence>
<dbReference type="InterPro" id="IPR052082">
    <property type="entry name" value="Myelin_sheath_structural"/>
</dbReference>
<dbReference type="GO" id="GO:0005634">
    <property type="term" value="C:nucleus"/>
    <property type="evidence" value="ECO:0007669"/>
    <property type="project" value="UniProtKB-SubCell"/>
</dbReference>
<name>A0A8D0HMK8_SPHPU</name>
<evidence type="ECO:0000256" key="2">
    <source>
        <dbReference type="ARBA" id="ARBA00023242"/>
    </source>
</evidence>
<proteinExistence type="predicted"/>
<dbReference type="PANTHER" id="PTHR23348:SF41">
    <property type="entry name" value="NEUROBLAST DIFFERENTIATION-ASSOCIATED PROTEIN AHNAK"/>
    <property type="match status" value="1"/>
</dbReference>
<feature type="region of interest" description="Disordered" evidence="3">
    <location>
        <begin position="1"/>
        <end position="21"/>
    </location>
</feature>
<dbReference type="Ensembl" id="ENSSPUT00000025670.1">
    <property type="protein sequence ID" value="ENSSPUP00000024067.1"/>
    <property type="gene ID" value="ENSSPUG00000018440.1"/>
</dbReference>
<feature type="region of interest" description="Disordered" evidence="3">
    <location>
        <begin position="1147"/>
        <end position="1174"/>
    </location>
</feature>
<reference evidence="4" key="1">
    <citation type="submission" date="2025-08" db="UniProtKB">
        <authorList>
            <consortium name="Ensembl"/>
        </authorList>
    </citation>
    <scope>IDENTIFICATION</scope>
</reference>
<feature type="region of interest" description="Disordered" evidence="3">
    <location>
        <begin position="901"/>
        <end position="920"/>
    </location>
</feature>
<accession>A0A8D0HMK8</accession>
<sequence length="1538" mass="163557">MPSFGLSLLEHKHTAKESPERKVKFPAVKMPSIDISVPKAHEMQLPEAKVELQAKAREAEVSAEGSTFKFKMPQVLIPKFDISPKMDKPEVEAPSSPKAKVKALKPETDVGHLEMVVGKISVPKVDFSVPGIKPVELELPKPELDITVEKPKVELRLPSIRAEGKGLEAEADTSPARLSFPSLKMPSLEIGLPKVDLPKLEGEFKVTEKLPDDEKEHGVKLEMPKVPLPKFGAFSKDLVVEIDLPKCAPEVPEPEPTGAAFEGSDLSGMVAKIPKVDIAFGKEKGEEGELEMAGLVSKKLPKVSLEVEVPSVQPGSLEARMKLPLVEISAPKFPDVDIEAGIPDSGKPIETEAKLKSPKFSLPKFGISGLKIRKGAEGGEEDLESLETKGSKLKMPKFGLSFPKSKAGVDTDASRLSLEGEAKALKGKAEISGPRGEVESPKARVKFLKADLDLELHKGKVEVGGKGDVATSADIGAGLPDVKVKMPKFSLPKFGGKGKEGELEQGMLEQETKGVVASKLRGSREALSGEADGKAQEKEAKSKMPKFKMPSFGMSRRDVEVSGPEIDVKVKKGKVAEPGSGIPEEKLRGSFMKMPKLKISSPKAEVKAEGAKDGVHLQGPSLDINLPQIELPPFGSKAGEAEGATAVGSESPRLRMGKVKMPSLELSMPPPVPSLQIAMPGAHAQEELSLQKPAVDVSEADIKGYGGDLKIPGVSLPKLELDVSLPKASAETLAPRGASEVEAKLKMPKVELPKFGVGEVSRAEAEVHLLKEQKGKGPSVGIKEPRGTLQMEARGEGEASALGSKIRMPKLDISLPKARLSDVELPLTEGEMAVEGWEEVEGKFRMPSLGLPKFSTPKVKAPELEFDVSLGKERDLALDLSGLQGKMPKVEVSSPKIKLPKFGGSSSDIEAEADTDSSKGLKLELKPPKLKGGSLEMSGVDVGVKEAKIKMPSVPIGFGMGRAEGEATARTEDTEVHGHDSKFKLKMPSLDIAKAGIELKGTQSRTDTQPLCPAVEGADFSFRMPQIALPDVGFSVEASAPEVDKGCVEKPARAEDLDEDVGGSATRLKMPKIKMPTFGVSKGDSGMTASLQGHRGSDAEEQEGKKSLFRMPDLEISAPSIKAHAEYEVEGAQLHHAGSKELAVTSDTGLKGKKEHGAKAAGGKGDAPEADARKKYKVKLPKFGLALPKSGQEAGEGRQAQEADTKARMPKVKKAVFVLVRPKGKGSEGSSGLLEGEADATTGSLEGDAEGKSKMYKIKLRPSFGLSLSKSKAGAEVNGELEEGDAEKGSSGLKVPKLGFSKEASQVGVNGTGSQLNGEETELSLQNGTQEGKGKRAKIKLPQLELSTPYKAPETDAEMNLKLVRMEEAKEEAPTLSTFTALKGGKFKPPKNVFSGFKKKDGEAGPDNVVSSAARTEMALLEKGEGSSRMERAKVSLGFAKAKAKGEEPGGERSPSSFRFPKLALSPKSRGVLEITSQQQHDGDGERGSLEGFKIPTVGFSGQTGELSSEEQILEEEGGRVRIVTRTLKAEGDKSTAI</sequence>
<dbReference type="OMA" id="EMKLPRM"/>
<feature type="region of interest" description="Disordered" evidence="3">
    <location>
        <begin position="1187"/>
        <end position="1208"/>
    </location>
</feature>
<evidence type="ECO:0000313" key="4">
    <source>
        <dbReference type="Ensembl" id="ENSSPUP00000024067.1"/>
    </source>
</evidence>
<reference evidence="4" key="2">
    <citation type="submission" date="2025-09" db="UniProtKB">
        <authorList>
            <consortium name="Ensembl"/>
        </authorList>
    </citation>
    <scope>IDENTIFICATION</scope>
</reference>
<feature type="region of interest" description="Disordered" evidence="3">
    <location>
        <begin position="1223"/>
        <end position="1252"/>
    </location>
</feature>
<feature type="region of interest" description="Disordered" evidence="3">
    <location>
        <begin position="1269"/>
        <end position="1296"/>
    </location>
</feature>
<feature type="region of interest" description="Disordered" evidence="3">
    <location>
        <begin position="1441"/>
        <end position="1492"/>
    </location>
</feature>